<feature type="region of interest" description="Disordered" evidence="1">
    <location>
        <begin position="46"/>
        <end position="255"/>
    </location>
</feature>
<reference evidence="2" key="1">
    <citation type="submission" date="2013-07" db="EMBL/GenBank/DDBJ databases">
        <title>The genome of Eucalyptus grandis.</title>
        <authorList>
            <person name="Schmutz J."/>
            <person name="Hayes R."/>
            <person name="Myburg A."/>
            <person name="Tuskan G."/>
            <person name="Grattapaglia D."/>
            <person name="Rokhsar D.S."/>
        </authorList>
    </citation>
    <scope>NUCLEOTIDE SEQUENCE</scope>
    <source>
        <tissue evidence="2">Leaf extractions</tissue>
    </source>
</reference>
<name>A0A059A550_EUCGR</name>
<feature type="compositionally biased region" description="Basic and acidic residues" evidence="1">
    <location>
        <begin position="229"/>
        <end position="255"/>
    </location>
</feature>
<accession>A0A059A550</accession>
<feature type="compositionally biased region" description="Acidic residues" evidence="1">
    <location>
        <begin position="113"/>
        <end position="130"/>
    </location>
</feature>
<proteinExistence type="predicted"/>
<protein>
    <submittedName>
        <fullName evidence="2">Uncharacterized protein</fullName>
    </submittedName>
</protein>
<dbReference type="EMBL" id="KK198763">
    <property type="protein sequence ID" value="KCW48864.1"/>
    <property type="molecule type" value="Genomic_DNA"/>
</dbReference>
<organism evidence="2">
    <name type="scientific">Eucalyptus grandis</name>
    <name type="common">Flooded gum</name>
    <dbReference type="NCBI Taxonomy" id="71139"/>
    <lineage>
        <taxon>Eukaryota</taxon>
        <taxon>Viridiplantae</taxon>
        <taxon>Streptophyta</taxon>
        <taxon>Embryophyta</taxon>
        <taxon>Tracheophyta</taxon>
        <taxon>Spermatophyta</taxon>
        <taxon>Magnoliopsida</taxon>
        <taxon>eudicotyledons</taxon>
        <taxon>Gunneridae</taxon>
        <taxon>Pentapetalae</taxon>
        <taxon>rosids</taxon>
        <taxon>malvids</taxon>
        <taxon>Myrtales</taxon>
        <taxon>Myrtaceae</taxon>
        <taxon>Myrtoideae</taxon>
        <taxon>Eucalypteae</taxon>
        <taxon>Eucalyptus</taxon>
    </lineage>
</organism>
<dbReference type="Gramene" id="KCW48864">
    <property type="protein sequence ID" value="KCW48864"/>
    <property type="gene ID" value="EUGRSUZ_K02491"/>
</dbReference>
<evidence type="ECO:0000256" key="1">
    <source>
        <dbReference type="SAM" id="MobiDB-lite"/>
    </source>
</evidence>
<feature type="compositionally biased region" description="Pro residues" evidence="1">
    <location>
        <begin position="179"/>
        <end position="190"/>
    </location>
</feature>
<dbReference type="AlphaFoldDB" id="A0A059A550"/>
<gene>
    <name evidence="2" type="ORF">EUGRSUZ_K02491</name>
</gene>
<feature type="compositionally biased region" description="Basic and acidic residues" evidence="1">
    <location>
        <begin position="131"/>
        <end position="149"/>
    </location>
</feature>
<sequence>MGISTNTSRVIKLTSSRSLITRIKPSTLSLCLIRSKRNRVYTHHSTAAAEATDNQNSPPLAELRPKKELTAAKAFDPKTLNPNSSKPVCRPGSLTWTAEPDGRGSSWSSSSTSDDENEDEHEEEEEEADGDEVKNCDGEESESRGEAKTGDGPPSPPQGPEGTCRFSWSLGGNTLKLPYLPPSRPPPPPAAAAAESRMTTIDHSPERPAAGAPRRGGSGGPPFGPTISRRTDRAMTPPEDRAVGSRKGAEKSCSR</sequence>
<feature type="compositionally biased region" description="Low complexity" evidence="1">
    <location>
        <begin position="103"/>
        <end position="112"/>
    </location>
</feature>
<dbReference type="InParanoid" id="A0A059A550"/>
<evidence type="ECO:0000313" key="2">
    <source>
        <dbReference type="EMBL" id="KCW48864.1"/>
    </source>
</evidence>